<protein>
    <submittedName>
        <fullName evidence="1">Uncharacterized protein</fullName>
    </submittedName>
</protein>
<dbReference type="AlphaFoldDB" id="A0A6C0J502"/>
<accession>A0A6C0J502</accession>
<proteinExistence type="predicted"/>
<name>A0A6C0J502_9ZZZZ</name>
<dbReference type="EMBL" id="MN740327">
    <property type="protein sequence ID" value="QHU00403.1"/>
    <property type="molecule type" value="Genomic_DNA"/>
</dbReference>
<organism evidence="1">
    <name type="scientific">viral metagenome</name>
    <dbReference type="NCBI Taxonomy" id="1070528"/>
    <lineage>
        <taxon>unclassified sequences</taxon>
        <taxon>metagenomes</taxon>
        <taxon>organismal metagenomes</taxon>
    </lineage>
</organism>
<sequence>MLFILFISCLRGKYLPRKQLMKILNQIGGGHIDDTPFKNILYSASDKDDITDVIVNIDNLPENISQFKYIKELGKKTRVMFL</sequence>
<evidence type="ECO:0000313" key="1">
    <source>
        <dbReference type="EMBL" id="QHU00403.1"/>
    </source>
</evidence>
<reference evidence="1" key="1">
    <citation type="journal article" date="2020" name="Nature">
        <title>Giant virus diversity and host interactions through global metagenomics.</title>
        <authorList>
            <person name="Schulz F."/>
            <person name="Roux S."/>
            <person name="Paez-Espino D."/>
            <person name="Jungbluth S."/>
            <person name="Walsh D.A."/>
            <person name="Denef V.J."/>
            <person name="McMahon K.D."/>
            <person name="Konstantinidis K.T."/>
            <person name="Eloe-Fadrosh E.A."/>
            <person name="Kyrpides N.C."/>
            <person name="Woyke T."/>
        </authorList>
    </citation>
    <scope>NUCLEOTIDE SEQUENCE</scope>
    <source>
        <strain evidence="1">GVMAG-M-3300025860-20</strain>
    </source>
</reference>